<feature type="transmembrane region" description="Helical" evidence="10">
    <location>
        <begin position="89"/>
        <end position="108"/>
    </location>
</feature>
<keyword evidence="8 10" id="KW-1133">Transmembrane helix</keyword>
<dbReference type="InterPro" id="IPR023298">
    <property type="entry name" value="ATPase_P-typ_TM_dom_sf"/>
</dbReference>
<dbReference type="PRINTS" id="PR00119">
    <property type="entry name" value="CATATPASE"/>
</dbReference>
<evidence type="ECO:0000256" key="7">
    <source>
        <dbReference type="ARBA" id="ARBA00022967"/>
    </source>
</evidence>
<evidence type="ECO:0000256" key="2">
    <source>
        <dbReference type="ARBA" id="ARBA00005675"/>
    </source>
</evidence>
<feature type="transmembrane region" description="Helical" evidence="10">
    <location>
        <begin position="716"/>
        <end position="733"/>
    </location>
</feature>
<keyword evidence="9 10" id="KW-0472">Membrane</keyword>
<evidence type="ECO:0000313" key="12">
    <source>
        <dbReference type="EMBL" id="QBQ07728.1"/>
    </source>
</evidence>
<evidence type="ECO:0000313" key="13">
    <source>
        <dbReference type="Proteomes" id="UP000294309"/>
    </source>
</evidence>
<dbReference type="GO" id="GO:0016887">
    <property type="term" value="F:ATP hydrolysis activity"/>
    <property type="evidence" value="ECO:0007669"/>
    <property type="project" value="InterPro"/>
</dbReference>
<keyword evidence="5" id="KW-0547">Nucleotide-binding</keyword>
<evidence type="ECO:0000256" key="8">
    <source>
        <dbReference type="ARBA" id="ARBA00022989"/>
    </source>
</evidence>
<feature type="transmembrane region" description="Helical" evidence="10">
    <location>
        <begin position="285"/>
        <end position="307"/>
    </location>
</feature>
<dbReference type="InterPro" id="IPR006068">
    <property type="entry name" value="ATPase_P-typ_cation-transptr_C"/>
</dbReference>
<dbReference type="InterPro" id="IPR018303">
    <property type="entry name" value="ATPase_P-typ_P_site"/>
</dbReference>
<dbReference type="InterPro" id="IPR050510">
    <property type="entry name" value="Cation_transp_ATPase_P-type"/>
</dbReference>
<name>A0A4P7AIX9_9MOLU</name>
<dbReference type="InterPro" id="IPR023299">
    <property type="entry name" value="ATPase_P-typ_cyto_dom_N"/>
</dbReference>
<dbReference type="GO" id="GO:0006883">
    <property type="term" value="P:intracellular sodium ion homeostasis"/>
    <property type="evidence" value="ECO:0007669"/>
    <property type="project" value="TreeGrafter"/>
</dbReference>
<dbReference type="SMART" id="SM00831">
    <property type="entry name" value="Cation_ATPase_N"/>
    <property type="match status" value="1"/>
</dbReference>
<dbReference type="SUPFAM" id="SSF81653">
    <property type="entry name" value="Calcium ATPase, transduction domain A"/>
    <property type="match status" value="1"/>
</dbReference>
<evidence type="ECO:0000256" key="3">
    <source>
        <dbReference type="ARBA" id="ARBA00022475"/>
    </source>
</evidence>
<keyword evidence="13" id="KW-1185">Reference proteome</keyword>
<feature type="transmembrane region" description="Helical" evidence="10">
    <location>
        <begin position="252"/>
        <end position="273"/>
    </location>
</feature>
<dbReference type="Pfam" id="PF00690">
    <property type="entry name" value="Cation_ATPase_N"/>
    <property type="match status" value="1"/>
</dbReference>
<evidence type="ECO:0000256" key="10">
    <source>
        <dbReference type="SAM" id="Phobius"/>
    </source>
</evidence>
<dbReference type="PRINTS" id="PR00120">
    <property type="entry name" value="HATPASE"/>
</dbReference>
<dbReference type="InterPro" id="IPR059000">
    <property type="entry name" value="ATPase_P-type_domA"/>
</dbReference>
<dbReference type="InterPro" id="IPR001757">
    <property type="entry name" value="P_typ_ATPase"/>
</dbReference>
<dbReference type="Pfam" id="PF00689">
    <property type="entry name" value="Cation_ATPase_C"/>
    <property type="match status" value="1"/>
</dbReference>
<dbReference type="Gene3D" id="3.40.50.1000">
    <property type="entry name" value="HAD superfamily/HAD-like"/>
    <property type="match status" value="1"/>
</dbReference>
<dbReference type="SFLD" id="SFLDF00027">
    <property type="entry name" value="p-type_atpase"/>
    <property type="match status" value="1"/>
</dbReference>
<dbReference type="SFLD" id="SFLDG00002">
    <property type="entry name" value="C1.7:_P-type_atpase_like"/>
    <property type="match status" value="1"/>
</dbReference>
<accession>A0A4P7AIX9</accession>
<dbReference type="NCBIfam" id="TIGR01494">
    <property type="entry name" value="ATPase_P-type"/>
    <property type="match status" value="2"/>
</dbReference>
<feature type="transmembrane region" description="Helical" evidence="10">
    <location>
        <begin position="754"/>
        <end position="776"/>
    </location>
</feature>
<evidence type="ECO:0000256" key="4">
    <source>
        <dbReference type="ARBA" id="ARBA00022692"/>
    </source>
</evidence>
<dbReference type="InterPro" id="IPR023214">
    <property type="entry name" value="HAD_sf"/>
</dbReference>
<feature type="transmembrane region" description="Helical" evidence="10">
    <location>
        <begin position="837"/>
        <end position="856"/>
    </location>
</feature>
<dbReference type="FunFam" id="3.40.50.1000:FF:000001">
    <property type="entry name" value="Phospholipid-transporting ATPase IC"/>
    <property type="match status" value="1"/>
</dbReference>
<feature type="transmembrane region" description="Helical" evidence="10">
    <location>
        <begin position="49"/>
        <end position="77"/>
    </location>
</feature>
<dbReference type="Gene3D" id="1.20.1110.10">
    <property type="entry name" value="Calcium-transporting ATPase, transmembrane domain"/>
    <property type="match status" value="1"/>
</dbReference>
<dbReference type="Pfam" id="PF00122">
    <property type="entry name" value="E1-E2_ATPase"/>
    <property type="match status" value="1"/>
</dbReference>
<feature type="transmembrane region" description="Helical" evidence="10">
    <location>
        <begin position="916"/>
        <end position="944"/>
    </location>
</feature>
<dbReference type="EMBL" id="CP038013">
    <property type="protein sequence ID" value="QBQ07728.1"/>
    <property type="molecule type" value="Genomic_DNA"/>
</dbReference>
<sequence>MEDYLSKNLKDIETKLNTNFKEGLSSDQVEENLKKFGKNELPQGKVKHWFFVFLHSLFEPIQIILMIAAVISVIAPLIGTTWKVSIEDFIDFIVIFLIVIIDAILETIQTLKARKSMDALKSLSKPKAIVIRNGNQQEVDASSLVVGDIIVLEAGKYIPAELRIIEANGLMIDESILTGESVPVEKTADVVSNTNILAEMKNIGFMSTFTTAGRAIGVVIKVGVDTEIGKIATSINDNDEEATPLEKKLSQFTLIIALLSFSLGIIIFITLFFSGDKEAWSNYLMVAITLAIGVIPECLAAIISITLSLSARRMANENVIVKKLKAVETLGSVNVICTDKTGTLTQNKMTVTKLVMDNKIIDSKKYVSQKKDEHLDLFLKALVLCNDSVTEGEERIGDPTELALVDFAEVTGLDEQEARDSFQRINELPFDSERKMMTTVNTINNKNLVFTKGAIDQLIKCCKYIMIDNVTREISDQDKEDLLNIAKKLSKDALRVLAFAYKEVVDPTNSMSYESDLVLLGAVGMIDPVRESAVSAVKQAKSAGIRVVMITGDHAVTALAIARDLGLATDEVEVMSSEKLNTMSDDELYDVIEQIRVFARVNPEHKVRIVDALQKRQNIASMTGDGVNDAPSLAKADIGVAMGITGTDVAKQAADVILIDDNFETIIKGVDEGRNVYAKIKRAITFILGVNLANVLSIFILSTINTVSPLEATNILWMNLIVESCIAIAIGMGKNDSSLMKVKPIKGKNSLFRGLWFSMFKIIFFLTLVSIAGFYFGMSFVDEEHLKTILDSFKNDPNYANSFSSVDTASLAKEGWFQIFRYHNEIPMLVKLEIGDYGRTSIFMVITCSPCFFANLIKLSQWKTSKKINFVQNRPLIYSSLIAAGLNAIALFVPGINNNILNLLNTQEYFDHWYMLPVIFGFVLLPSIGILVTDGVVFVSYHYFPDPRRRNQKIVKSFIENDKLVEAQKKAKLKSNSKRGQV</sequence>
<dbReference type="GO" id="GO:0005886">
    <property type="term" value="C:plasma membrane"/>
    <property type="evidence" value="ECO:0007669"/>
    <property type="project" value="UniProtKB-SubCell"/>
</dbReference>
<dbReference type="AlphaFoldDB" id="A0A4P7AIX9"/>
<dbReference type="GO" id="GO:0005391">
    <property type="term" value="F:P-type sodium:potassium-exchanging transporter activity"/>
    <property type="evidence" value="ECO:0007669"/>
    <property type="project" value="TreeGrafter"/>
</dbReference>
<dbReference type="PROSITE" id="PS00154">
    <property type="entry name" value="ATPASE_E1_E2"/>
    <property type="match status" value="1"/>
</dbReference>
<dbReference type="GO" id="GO:0005524">
    <property type="term" value="F:ATP binding"/>
    <property type="evidence" value="ECO:0007669"/>
    <property type="project" value="UniProtKB-KW"/>
</dbReference>
<gene>
    <name evidence="12" type="ORF">SGLAD_v1c05290</name>
</gene>
<dbReference type="GO" id="GO:0036376">
    <property type="term" value="P:sodium ion export across plasma membrane"/>
    <property type="evidence" value="ECO:0007669"/>
    <property type="project" value="TreeGrafter"/>
</dbReference>
<keyword evidence="4 10" id="KW-0812">Transmembrane</keyword>
<dbReference type="OrthoDB" id="9813266at2"/>
<evidence type="ECO:0000256" key="9">
    <source>
        <dbReference type="ARBA" id="ARBA00023136"/>
    </source>
</evidence>
<evidence type="ECO:0000256" key="1">
    <source>
        <dbReference type="ARBA" id="ARBA00004651"/>
    </source>
</evidence>
<dbReference type="InterPro" id="IPR008250">
    <property type="entry name" value="ATPase_P-typ_transduc_dom_A_sf"/>
</dbReference>
<feature type="domain" description="Cation-transporting P-type ATPase N-terminal" evidence="11">
    <location>
        <begin position="3"/>
        <end position="77"/>
    </location>
</feature>
<keyword evidence="6" id="KW-0067">ATP-binding</keyword>
<dbReference type="GO" id="GO:1990573">
    <property type="term" value="P:potassium ion import across plasma membrane"/>
    <property type="evidence" value="ECO:0007669"/>
    <property type="project" value="TreeGrafter"/>
</dbReference>
<proteinExistence type="inferred from homology"/>
<dbReference type="PANTHER" id="PTHR43294:SF21">
    <property type="entry name" value="CATION TRANSPORTING ATPASE"/>
    <property type="match status" value="1"/>
</dbReference>
<dbReference type="Pfam" id="PF13246">
    <property type="entry name" value="Cation_ATPase"/>
    <property type="match status" value="1"/>
</dbReference>
<dbReference type="PANTHER" id="PTHR43294">
    <property type="entry name" value="SODIUM/POTASSIUM-TRANSPORTING ATPASE SUBUNIT ALPHA"/>
    <property type="match status" value="1"/>
</dbReference>
<keyword evidence="3" id="KW-1003">Cell membrane</keyword>
<dbReference type="GO" id="GO:0030007">
    <property type="term" value="P:intracellular potassium ion homeostasis"/>
    <property type="evidence" value="ECO:0007669"/>
    <property type="project" value="TreeGrafter"/>
</dbReference>
<dbReference type="InterPro" id="IPR004014">
    <property type="entry name" value="ATPase_P-typ_cation-transptr_N"/>
</dbReference>
<dbReference type="SUPFAM" id="SSF81665">
    <property type="entry name" value="Calcium ATPase, transmembrane domain M"/>
    <property type="match status" value="1"/>
</dbReference>
<reference evidence="12 13" key="1">
    <citation type="submission" date="2019-03" db="EMBL/GenBank/DDBJ databases">
        <title>Complete genome sequence of Spiroplasma gladiatoris TG-1 (DSM 22552).</title>
        <authorList>
            <person name="Lin Y.-C."/>
            <person name="Chou L."/>
            <person name="Kuo C.-H."/>
        </authorList>
    </citation>
    <scope>NUCLEOTIDE SEQUENCE [LARGE SCALE GENOMIC DNA]</scope>
    <source>
        <strain evidence="12 13">TG-1</strain>
    </source>
</reference>
<evidence type="ECO:0000256" key="6">
    <source>
        <dbReference type="ARBA" id="ARBA00022840"/>
    </source>
</evidence>
<keyword evidence="7" id="KW-1278">Translocase</keyword>
<dbReference type="RefSeq" id="WP_134297517.1">
    <property type="nucleotide sequence ID" value="NZ_CP038013.1"/>
</dbReference>
<dbReference type="Gene3D" id="3.40.1110.10">
    <property type="entry name" value="Calcium-transporting ATPase, cytoplasmic domain N"/>
    <property type="match status" value="1"/>
</dbReference>
<dbReference type="InterPro" id="IPR044492">
    <property type="entry name" value="P_typ_ATPase_HD_dom"/>
</dbReference>
<dbReference type="InterPro" id="IPR036412">
    <property type="entry name" value="HAD-like_sf"/>
</dbReference>
<evidence type="ECO:0000256" key="5">
    <source>
        <dbReference type="ARBA" id="ARBA00022741"/>
    </source>
</evidence>
<feature type="transmembrane region" description="Helical" evidence="10">
    <location>
        <begin position="683"/>
        <end position="704"/>
    </location>
</feature>
<comment type="subcellular location">
    <subcellularLocation>
        <location evidence="1">Cell membrane</location>
        <topology evidence="1">Multi-pass membrane protein</topology>
    </subcellularLocation>
</comment>
<dbReference type="KEGG" id="sgq:SGLAD_v1c05290"/>
<dbReference type="SUPFAM" id="SSF56784">
    <property type="entry name" value="HAD-like"/>
    <property type="match status" value="1"/>
</dbReference>
<dbReference type="SFLD" id="SFLDS00003">
    <property type="entry name" value="Haloacid_Dehalogenase"/>
    <property type="match status" value="1"/>
</dbReference>
<dbReference type="Proteomes" id="UP000294309">
    <property type="component" value="Chromosome"/>
</dbReference>
<organism evidence="12 13">
    <name type="scientific">Spiroplasma gladiatoris</name>
    <dbReference type="NCBI Taxonomy" id="2143"/>
    <lineage>
        <taxon>Bacteria</taxon>
        <taxon>Bacillati</taxon>
        <taxon>Mycoplasmatota</taxon>
        <taxon>Mollicutes</taxon>
        <taxon>Entomoplasmatales</taxon>
        <taxon>Spiroplasmataceae</taxon>
        <taxon>Spiroplasma</taxon>
    </lineage>
</organism>
<evidence type="ECO:0000259" key="11">
    <source>
        <dbReference type="SMART" id="SM00831"/>
    </source>
</evidence>
<protein>
    <submittedName>
        <fullName evidence="12">Ca2+-transporting ATPase</fullName>
    </submittedName>
</protein>
<comment type="similarity">
    <text evidence="2">Belongs to the cation transport ATPase (P-type) (TC 3.A.3) family. Type IIA subfamily.</text>
</comment>
<feature type="transmembrane region" description="Helical" evidence="10">
    <location>
        <begin position="876"/>
        <end position="896"/>
    </location>
</feature>
<dbReference type="Gene3D" id="2.70.150.10">
    <property type="entry name" value="Calcium-transporting ATPase, cytoplasmic transduction domain A"/>
    <property type="match status" value="1"/>
</dbReference>
<dbReference type="GO" id="GO:1902600">
    <property type="term" value="P:proton transmembrane transport"/>
    <property type="evidence" value="ECO:0007669"/>
    <property type="project" value="TreeGrafter"/>
</dbReference>